<dbReference type="CDD" id="cd07505">
    <property type="entry name" value="HAD_BPGM-like"/>
    <property type="match status" value="1"/>
</dbReference>
<evidence type="ECO:0000256" key="4">
    <source>
        <dbReference type="ARBA" id="ARBA00022842"/>
    </source>
</evidence>
<keyword evidence="5" id="KW-0119">Carbohydrate metabolism</keyword>
<comment type="similarity">
    <text evidence="2">Belongs to the HAD-like hydrolase superfamily. CbbY/CbbZ/Gph/YieH family.</text>
</comment>
<dbReference type="GO" id="GO:0046872">
    <property type="term" value="F:metal ion binding"/>
    <property type="evidence" value="ECO:0007669"/>
    <property type="project" value="UniProtKB-KW"/>
</dbReference>
<dbReference type="GO" id="GO:0003824">
    <property type="term" value="F:catalytic activity"/>
    <property type="evidence" value="ECO:0007669"/>
    <property type="project" value="UniProtKB-ARBA"/>
</dbReference>
<dbReference type="NCBIfam" id="TIGR01509">
    <property type="entry name" value="HAD-SF-IA-v3"/>
    <property type="match status" value="1"/>
</dbReference>
<dbReference type="RefSeq" id="WP_061502225.1">
    <property type="nucleotide sequence ID" value="NZ_CP010951.1"/>
</dbReference>
<keyword evidence="7" id="KW-1185">Reference proteome</keyword>
<accession>A0A127JWQ4</accession>
<dbReference type="Pfam" id="PF00702">
    <property type="entry name" value="Hydrolase"/>
    <property type="match status" value="1"/>
</dbReference>
<evidence type="ECO:0000256" key="2">
    <source>
        <dbReference type="ARBA" id="ARBA00006171"/>
    </source>
</evidence>
<evidence type="ECO:0000256" key="1">
    <source>
        <dbReference type="ARBA" id="ARBA00001946"/>
    </source>
</evidence>
<keyword evidence="3" id="KW-0479">Metal-binding</keyword>
<dbReference type="InterPro" id="IPR051600">
    <property type="entry name" value="Beta-PGM-like"/>
</dbReference>
<dbReference type="InterPro" id="IPR023214">
    <property type="entry name" value="HAD_sf"/>
</dbReference>
<dbReference type="PANTHER" id="PTHR46193">
    <property type="entry name" value="6-PHOSPHOGLUCONATE PHOSPHATASE"/>
    <property type="match status" value="1"/>
</dbReference>
<dbReference type="PRINTS" id="PR00413">
    <property type="entry name" value="HADHALOGNASE"/>
</dbReference>
<dbReference type="AlphaFoldDB" id="A0A127JWQ4"/>
<name>A0A127JWQ4_9BURK</name>
<dbReference type="SUPFAM" id="SSF56784">
    <property type="entry name" value="HAD-like"/>
    <property type="match status" value="1"/>
</dbReference>
<dbReference type="Proteomes" id="UP000070433">
    <property type="component" value="Chromosome"/>
</dbReference>
<dbReference type="Gene3D" id="3.40.50.1000">
    <property type="entry name" value="HAD superfamily/HAD-like"/>
    <property type="match status" value="1"/>
</dbReference>
<comment type="cofactor">
    <cofactor evidence="1">
        <name>Mg(2+)</name>
        <dbReference type="ChEBI" id="CHEBI:18420"/>
    </cofactor>
</comment>
<protein>
    <recommendedName>
        <fullName evidence="8">Haloacid dehalogenase</fullName>
    </recommendedName>
</protein>
<dbReference type="Gene3D" id="1.10.150.240">
    <property type="entry name" value="Putative phosphatase, domain 2"/>
    <property type="match status" value="1"/>
</dbReference>
<reference evidence="6 7" key="1">
    <citation type="journal article" date="2014" name="Int. J. Syst. Evol. Microbiol.">
        <title>Ramlibacter solisilvae sp. nov., isolated from forest soil, and emended description of the genus Ramlibacter.</title>
        <authorList>
            <person name="Lee H.J."/>
            <person name="Lee S.H."/>
            <person name="Lee S.S."/>
            <person name="Lee J.S."/>
            <person name="Kim Y."/>
            <person name="Kim S.C."/>
            <person name="Jeon C.O."/>
        </authorList>
    </citation>
    <scope>NUCLEOTIDE SEQUENCE [LARGE SCALE GENOMIC DNA]</scope>
    <source>
        <strain evidence="6 7">5-10</strain>
    </source>
</reference>
<dbReference type="SFLD" id="SFLDG01129">
    <property type="entry name" value="C1.5:_HAD__Beta-PGM__Phosphata"/>
    <property type="match status" value="1"/>
</dbReference>
<evidence type="ECO:0008006" key="8">
    <source>
        <dbReference type="Google" id="ProtNLM"/>
    </source>
</evidence>
<dbReference type="InterPro" id="IPR006439">
    <property type="entry name" value="HAD-SF_hydro_IA"/>
</dbReference>
<dbReference type="PANTHER" id="PTHR46193:SF18">
    <property type="entry name" value="HEXITOL PHOSPHATASE B"/>
    <property type="match status" value="1"/>
</dbReference>
<evidence type="ECO:0000313" key="6">
    <source>
        <dbReference type="EMBL" id="AMO24436.1"/>
    </source>
</evidence>
<dbReference type="SFLD" id="SFLDS00003">
    <property type="entry name" value="Haloacid_Dehalogenase"/>
    <property type="match status" value="1"/>
</dbReference>
<evidence type="ECO:0000256" key="5">
    <source>
        <dbReference type="ARBA" id="ARBA00023277"/>
    </source>
</evidence>
<gene>
    <name evidence="6" type="ORF">UC35_18335</name>
</gene>
<evidence type="ECO:0000256" key="3">
    <source>
        <dbReference type="ARBA" id="ARBA00022723"/>
    </source>
</evidence>
<keyword evidence="4" id="KW-0460">Magnesium</keyword>
<dbReference type="InterPro" id="IPR023198">
    <property type="entry name" value="PGP-like_dom2"/>
</dbReference>
<evidence type="ECO:0000313" key="7">
    <source>
        <dbReference type="Proteomes" id="UP000070433"/>
    </source>
</evidence>
<dbReference type="EMBL" id="CP010951">
    <property type="protein sequence ID" value="AMO24436.1"/>
    <property type="molecule type" value="Genomic_DNA"/>
</dbReference>
<organism evidence="6 7">
    <name type="scientific">Ramlibacter tataouinensis</name>
    <dbReference type="NCBI Taxonomy" id="94132"/>
    <lineage>
        <taxon>Bacteria</taxon>
        <taxon>Pseudomonadati</taxon>
        <taxon>Pseudomonadota</taxon>
        <taxon>Betaproteobacteria</taxon>
        <taxon>Burkholderiales</taxon>
        <taxon>Comamonadaceae</taxon>
        <taxon>Ramlibacter</taxon>
    </lineage>
</organism>
<dbReference type="OrthoDB" id="5293434at2"/>
<sequence length="189" mass="20166">MKPQALLVDLDGTLVETASANYHAYAQSLAEVGLTISREEFEARAAGRNWRQFLPEMLAEAGIAAEPRTIADRKASIYARSFDRLVPNTALIALLRLRSPACMAALVTSASAANAYAVLHHLGLTDLFDIIVTGDDVPRHKPAPDAYQLAALQLGVEPANCIVIEDSDAGIASALDFGALVLRLTSILV</sequence>
<dbReference type="InterPro" id="IPR036412">
    <property type="entry name" value="HAD-like_sf"/>
</dbReference>
<proteinExistence type="inferred from homology"/>